<dbReference type="Pfam" id="PF00772">
    <property type="entry name" value="DnaB"/>
    <property type="match status" value="1"/>
</dbReference>
<evidence type="ECO:0000256" key="5">
    <source>
        <dbReference type="ARBA" id="ARBA00022801"/>
    </source>
</evidence>
<dbReference type="GO" id="GO:0005524">
    <property type="term" value="F:ATP binding"/>
    <property type="evidence" value="ECO:0007669"/>
    <property type="project" value="UniProtKB-KW"/>
</dbReference>
<dbReference type="SUPFAM" id="SSF48024">
    <property type="entry name" value="N-terminal domain of DnaB helicase"/>
    <property type="match status" value="1"/>
</dbReference>
<protein>
    <recommendedName>
        <fullName evidence="10">DNA 5'-3' helicase</fullName>
        <ecNumber evidence="10">5.6.2.3</ecNumber>
    </recommendedName>
</protein>
<sequence>MNERFEPDYSDVVPLRRPPAGVQARPGAAPGDIYPIASVETEQGLLGCILTNPHVFPLVQHLVASEHFAEPIHQAIWEGMAEVTAAGDTPNLLKVAAALGPAFTKRDLGNGQTGMVYLVQCAGGGCTPIGADEHARTIQQYWQLRALHAATSRAGEAAGYVPGPLLSQVYARVDSVRASFIDRKVKSATAGEAGDALMERIQKSLQGNGERRPKTGIDMLDREIGGGLQKSFLITLGARTSMGKSIVGVEVGSNVGRQGVLAIYHSLEMSREQIAARRASSWLFAHGSHDIPYEQMMREDGLSDAQAQLVGDAVYKMRGEHFHIEDGGGRTIGDIAAASDRLANSYARRGIPLGTVIIDHAHIVKPSRSFNREDEGLKEVADGALELAKHLDTTVLLLAQLNRKTESRAQDERRPTLADLRGAGAFEENSDVVGFLYRPAYYVERSSAFRNGKTEAHIEYDGCKYDLEIIIEKNRAGRANHIVRAWIDPALNAVRNLQHGS</sequence>
<gene>
    <name evidence="14" type="primary">dnaB</name>
    <name evidence="14" type="ORF">GCM10007884_23790</name>
    <name evidence="15" type="ORF">GGR33_004629</name>
</gene>
<dbReference type="Proteomes" id="UP000517759">
    <property type="component" value="Unassembled WGS sequence"/>
</dbReference>
<proteinExistence type="inferred from homology"/>
<dbReference type="GO" id="GO:0016787">
    <property type="term" value="F:hydrolase activity"/>
    <property type="evidence" value="ECO:0007669"/>
    <property type="project" value="UniProtKB-KW"/>
</dbReference>
<comment type="similarity">
    <text evidence="1">Belongs to the helicase family. DnaB subfamily.</text>
</comment>
<evidence type="ECO:0000256" key="12">
    <source>
        <dbReference type="SAM" id="MobiDB-lite"/>
    </source>
</evidence>
<dbReference type="GO" id="GO:0043139">
    <property type="term" value="F:5'-3' DNA helicase activity"/>
    <property type="evidence" value="ECO:0007669"/>
    <property type="project" value="UniProtKB-EC"/>
</dbReference>
<dbReference type="PANTHER" id="PTHR30153:SF2">
    <property type="entry name" value="REPLICATIVE DNA HELICASE"/>
    <property type="match status" value="1"/>
</dbReference>
<reference evidence="14" key="4">
    <citation type="submission" date="2023-01" db="EMBL/GenBank/DDBJ databases">
        <title>Draft genome sequence of Methylobacterium brachythecii strain NBRC 107710.</title>
        <authorList>
            <person name="Sun Q."/>
            <person name="Mori K."/>
        </authorList>
    </citation>
    <scope>NUCLEOTIDE SEQUENCE</scope>
    <source>
        <strain evidence="14">NBRC 107710</strain>
    </source>
</reference>
<dbReference type="InterPro" id="IPR016136">
    <property type="entry name" value="DNA_helicase_N/primase_C"/>
</dbReference>
<evidence type="ECO:0000313" key="17">
    <source>
        <dbReference type="Proteomes" id="UP001156881"/>
    </source>
</evidence>
<dbReference type="PANTHER" id="PTHR30153">
    <property type="entry name" value="REPLICATIVE DNA HELICASE DNAB"/>
    <property type="match status" value="1"/>
</dbReference>
<dbReference type="InterPro" id="IPR007694">
    <property type="entry name" value="DNA_helicase_DnaB-like_C"/>
</dbReference>
<organism evidence="15 16">
    <name type="scientific">Methylobacterium brachythecii</name>
    <dbReference type="NCBI Taxonomy" id="1176177"/>
    <lineage>
        <taxon>Bacteria</taxon>
        <taxon>Pseudomonadati</taxon>
        <taxon>Pseudomonadota</taxon>
        <taxon>Alphaproteobacteria</taxon>
        <taxon>Hyphomicrobiales</taxon>
        <taxon>Methylobacteriaceae</taxon>
        <taxon>Methylobacterium</taxon>
    </lineage>
</organism>
<evidence type="ECO:0000256" key="11">
    <source>
        <dbReference type="ARBA" id="ARBA00048954"/>
    </source>
</evidence>
<evidence type="ECO:0000256" key="4">
    <source>
        <dbReference type="ARBA" id="ARBA00022741"/>
    </source>
</evidence>
<dbReference type="Gene3D" id="3.40.50.300">
    <property type="entry name" value="P-loop containing nucleotide triphosphate hydrolases"/>
    <property type="match status" value="1"/>
</dbReference>
<keyword evidence="8" id="KW-0238">DNA-binding</keyword>
<dbReference type="EC" id="5.6.2.3" evidence="10"/>
<evidence type="ECO:0000313" key="15">
    <source>
        <dbReference type="EMBL" id="MBB3905101.1"/>
    </source>
</evidence>
<evidence type="ECO:0000259" key="13">
    <source>
        <dbReference type="PROSITE" id="PS51199"/>
    </source>
</evidence>
<dbReference type="RefSeq" id="WP_183511122.1">
    <property type="nucleotide sequence ID" value="NZ_BSPG01000011.1"/>
</dbReference>
<reference evidence="17" key="2">
    <citation type="journal article" date="2019" name="Int. J. Syst. Evol. Microbiol.">
        <title>The Global Catalogue of Microorganisms (GCM) 10K type strain sequencing project: providing services to taxonomists for standard genome sequencing and annotation.</title>
        <authorList>
            <consortium name="The Broad Institute Genomics Platform"/>
            <consortium name="The Broad Institute Genome Sequencing Center for Infectious Disease"/>
            <person name="Wu L."/>
            <person name="Ma J."/>
        </authorList>
    </citation>
    <scope>NUCLEOTIDE SEQUENCE [LARGE SCALE GENOMIC DNA]</scope>
    <source>
        <strain evidence="17">NBRC 107710</strain>
    </source>
</reference>
<dbReference type="GO" id="GO:0005829">
    <property type="term" value="C:cytosol"/>
    <property type="evidence" value="ECO:0007669"/>
    <property type="project" value="TreeGrafter"/>
</dbReference>
<evidence type="ECO:0000313" key="14">
    <source>
        <dbReference type="EMBL" id="GLS44391.1"/>
    </source>
</evidence>
<reference evidence="14" key="1">
    <citation type="journal article" date="2014" name="Int. J. Syst. Evol. Microbiol.">
        <title>Complete genome of a new Firmicutes species belonging to the dominant human colonic microbiota ('Ruminococcus bicirculans') reveals two chromosomes and a selective capacity to utilize plant glucans.</title>
        <authorList>
            <consortium name="NISC Comparative Sequencing Program"/>
            <person name="Wegmann U."/>
            <person name="Louis P."/>
            <person name="Goesmann A."/>
            <person name="Henrissat B."/>
            <person name="Duncan S.H."/>
            <person name="Flint H.J."/>
        </authorList>
    </citation>
    <scope>NUCLEOTIDE SEQUENCE</scope>
    <source>
        <strain evidence="14">NBRC 107710</strain>
    </source>
</reference>
<dbReference type="GO" id="GO:0006269">
    <property type="term" value="P:DNA replication, synthesis of primer"/>
    <property type="evidence" value="ECO:0007669"/>
    <property type="project" value="UniProtKB-KW"/>
</dbReference>
<keyword evidence="2" id="KW-0639">Primosome</keyword>
<feature type="region of interest" description="Disordered" evidence="12">
    <location>
        <begin position="1"/>
        <end position="27"/>
    </location>
</feature>
<evidence type="ECO:0000256" key="7">
    <source>
        <dbReference type="ARBA" id="ARBA00022840"/>
    </source>
</evidence>
<dbReference type="EMBL" id="BSPG01000011">
    <property type="protein sequence ID" value="GLS44391.1"/>
    <property type="molecule type" value="Genomic_DNA"/>
</dbReference>
<evidence type="ECO:0000256" key="6">
    <source>
        <dbReference type="ARBA" id="ARBA00022806"/>
    </source>
</evidence>
<comment type="catalytic activity">
    <reaction evidence="11">
        <text>ATP + H2O = ADP + phosphate + H(+)</text>
        <dbReference type="Rhea" id="RHEA:13065"/>
        <dbReference type="ChEBI" id="CHEBI:15377"/>
        <dbReference type="ChEBI" id="CHEBI:15378"/>
        <dbReference type="ChEBI" id="CHEBI:30616"/>
        <dbReference type="ChEBI" id="CHEBI:43474"/>
        <dbReference type="ChEBI" id="CHEBI:456216"/>
        <dbReference type="EC" id="5.6.2.3"/>
    </reaction>
</comment>
<evidence type="ECO:0000256" key="8">
    <source>
        <dbReference type="ARBA" id="ARBA00023125"/>
    </source>
</evidence>
<evidence type="ECO:0000256" key="10">
    <source>
        <dbReference type="ARBA" id="ARBA00044969"/>
    </source>
</evidence>
<keyword evidence="4" id="KW-0547">Nucleotide-binding</keyword>
<name>A0A7W6AQZ9_9HYPH</name>
<keyword evidence="9" id="KW-0413">Isomerase</keyword>
<dbReference type="GO" id="GO:0003677">
    <property type="term" value="F:DNA binding"/>
    <property type="evidence" value="ECO:0007669"/>
    <property type="project" value="UniProtKB-KW"/>
</dbReference>
<reference evidence="15 16" key="3">
    <citation type="submission" date="2020-08" db="EMBL/GenBank/DDBJ databases">
        <title>Genomic Encyclopedia of Type Strains, Phase IV (KMG-IV): sequencing the most valuable type-strain genomes for metagenomic binning, comparative biology and taxonomic classification.</title>
        <authorList>
            <person name="Goeker M."/>
        </authorList>
    </citation>
    <scope>NUCLEOTIDE SEQUENCE [LARGE SCALE GENOMIC DNA]</scope>
    <source>
        <strain evidence="15 16">DSM 24105</strain>
    </source>
</reference>
<evidence type="ECO:0000313" key="16">
    <source>
        <dbReference type="Proteomes" id="UP000517759"/>
    </source>
</evidence>
<dbReference type="Gene3D" id="1.10.860.10">
    <property type="entry name" value="DNAb Helicase, Chain A"/>
    <property type="match status" value="1"/>
</dbReference>
<feature type="domain" description="SF4 helicase" evidence="13">
    <location>
        <begin position="206"/>
        <end position="501"/>
    </location>
</feature>
<dbReference type="EMBL" id="JACIDN010000010">
    <property type="protein sequence ID" value="MBB3905101.1"/>
    <property type="molecule type" value="Genomic_DNA"/>
</dbReference>
<dbReference type="PROSITE" id="PS51199">
    <property type="entry name" value="SF4_HELICASE"/>
    <property type="match status" value="1"/>
</dbReference>
<keyword evidence="3" id="KW-0235">DNA replication</keyword>
<dbReference type="InterPro" id="IPR036185">
    <property type="entry name" value="DNA_heli_DnaB-like_N_sf"/>
</dbReference>
<dbReference type="GO" id="GO:1990077">
    <property type="term" value="C:primosome complex"/>
    <property type="evidence" value="ECO:0007669"/>
    <property type="project" value="UniProtKB-KW"/>
</dbReference>
<dbReference type="SUPFAM" id="SSF52540">
    <property type="entry name" value="P-loop containing nucleoside triphosphate hydrolases"/>
    <property type="match status" value="1"/>
</dbReference>
<comment type="caution">
    <text evidence="15">The sequence shown here is derived from an EMBL/GenBank/DDBJ whole genome shotgun (WGS) entry which is preliminary data.</text>
</comment>
<evidence type="ECO:0000256" key="3">
    <source>
        <dbReference type="ARBA" id="ARBA00022705"/>
    </source>
</evidence>
<dbReference type="Pfam" id="PF03796">
    <property type="entry name" value="DnaB_C"/>
    <property type="match status" value="1"/>
</dbReference>
<dbReference type="AlphaFoldDB" id="A0A7W6AQZ9"/>
<dbReference type="Proteomes" id="UP001156881">
    <property type="component" value="Unassembled WGS sequence"/>
</dbReference>
<dbReference type="InterPro" id="IPR007693">
    <property type="entry name" value="DNA_helicase_DnaB-like_N"/>
</dbReference>
<keyword evidence="6 15" id="KW-0347">Helicase</keyword>
<accession>A0A7W6AQZ9</accession>
<dbReference type="InterPro" id="IPR027417">
    <property type="entry name" value="P-loop_NTPase"/>
</dbReference>
<keyword evidence="5" id="KW-0378">Hydrolase</keyword>
<evidence type="ECO:0000256" key="2">
    <source>
        <dbReference type="ARBA" id="ARBA00022515"/>
    </source>
</evidence>
<evidence type="ECO:0000256" key="1">
    <source>
        <dbReference type="ARBA" id="ARBA00008428"/>
    </source>
</evidence>
<evidence type="ECO:0000256" key="9">
    <source>
        <dbReference type="ARBA" id="ARBA00023235"/>
    </source>
</evidence>
<keyword evidence="7" id="KW-0067">ATP-binding</keyword>
<keyword evidence="17" id="KW-1185">Reference proteome</keyword>